<evidence type="ECO:0000256" key="4">
    <source>
        <dbReference type="ARBA" id="ARBA00022989"/>
    </source>
</evidence>
<keyword evidence="9" id="KW-1185">Reference proteome</keyword>
<dbReference type="PANTHER" id="PTHR32322:SF2">
    <property type="entry name" value="EAMA DOMAIN-CONTAINING PROTEIN"/>
    <property type="match status" value="1"/>
</dbReference>
<evidence type="ECO:0000259" key="7">
    <source>
        <dbReference type="Pfam" id="PF00892"/>
    </source>
</evidence>
<evidence type="ECO:0000256" key="5">
    <source>
        <dbReference type="ARBA" id="ARBA00023136"/>
    </source>
</evidence>
<protein>
    <submittedName>
        <fullName evidence="8">DMT family transporter</fullName>
    </submittedName>
</protein>
<evidence type="ECO:0000313" key="9">
    <source>
        <dbReference type="Proteomes" id="UP001059950"/>
    </source>
</evidence>
<sequence>MNWLLLSFLVIIWGTSFMVTAIAIEGGLSALTITLLRVSLGAAVITLFTYSRGLRLPLDVKSWASFMLLGLFGSALPFMLITWGQQSVPSATTGVLMAIMPFVTMLIAHYFVEGERFNRYKMIGLILAFSGVIFILNPFVAGSVDLLGALAILTAASSYALNTVLIRLLPKFNPLIAGSGMLLCGLLLLSPFVFSDANALLDELRYDAKPSAIMAVIWLGCMPAGAASIIYFIVVNRAGPSFLSNCNFLIPVVAYFAGTLILGETVSLNSLIALIGILTGIGLTRVIR</sequence>
<feature type="transmembrane region" description="Helical" evidence="6">
    <location>
        <begin position="90"/>
        <end position="111"/>
    </location>
</feature>
<feature type="transmembrane region" description="Helical" evidence="6">
    <location>
        <begin position="213"/>
        <end position="235"/>
    </location>
</feature>
<dbReference type="InterPro" id="IPR000620">
    <property type="entry name" value="EamA_dom"/>
</dbReference>
<reference evidence="8" key="1">
    <citation type="submission" date="2021-04" db="EMBL/GenBank/DDBJ databases">
        <title>Oceanospirillales bacteria with DddD are important DMSP degraders in coastal seawater.</title>
        <authorList>
            <person name="Liu J."/>
        </authorList>
    </citation>
    <scope>NUCLEOTIDE SEQUENCE</scope>
    <source>
        <strain evidence="8">GY6</strain>
    </source>
</reference>
<comment type="similarity">
    <text evidence="2">Belongs to the EamA transporter family.</text>
</comment>
<feature type="transmembrane region" description="Helical" evidence="6">
    <location>
        <begin position="33"/>
        <end position="51"/>
    </location>
</feature>
<dbReference type="InterPro" id="IPR050638">
    <property type="entry name" value="AA-Vitamin_Transporters"/>
</dbReference>
<dbReference type="PANTHER" id="PTHR32322">
    <property type="entry name" value="INNER MEMBRANE TRANSPORTER"/>
    <property type="match status" value="1"/>
</dbReference>
<feature type="transmembrane region" description="Helical" evidence="6">
    <location>
        <begin position="63"/>
        <end position="84"/>
    </location>
</feature>
<evidence type="ECO:0000256" key="2">
    <source>
        <dbReference type="ARBA" id="ARBA00007362"/>
    </source>
</evidence>
<comment type="subcellular location">
    <subcellularLocation>
        <location evidence="1">Membrane</location>
        <topology evidence="1">Multi-pass membrane protein</topology>
    </subcellularLocation>
</comment>
<organism evidence="8 9">
    <name type="scientific">Amphritea atlantica</name>
    <dbReference type="NCBI Taxonomy" id="355243"/>
    <lineage>
        <taxon>Bacteria</taxon>
        <taxon>Pseudomonadati</taxon>
        <taxon>Pseudomonadota</taxon>
        <taxon>Gammaproteobacteria</taxon>
        <taxon>Oceanospirillales</taxon>
        <taxon>Oceanospirillaceae</taxon>
        <taxon>Amphritea</taxon>
    </lineage>
</organism>
<evidence type="ECO:0000256" key="3">
    <source>
        <dbReference type="ARBA" id="ARBA00022692"/>
    </source>
</evidence>
<name>A0ABY5H0A7_9GAMM</name>
<feature type="domain" description="EamA" evidence="7">
    <location>
        <begin position="147"/>
        <end position="284"/>
    </location>
</feature>
<dbReference type="Proteomes" id="UP001059950">
    <property type="component" value="Chromosome"/>
</dbReference>
<feature type="transmembrane region" description="Helical" evidence="6">
    <location>
        <begin position="242"/>
        <end position="262"/>
    </location>
</feature>
<dbReference type="InterPro" id="IPR037185">
    <property type="entry name" value="EmrE-like"/>
</dbReference>
<dbReference type="Pfam" id="PF00892">
    <property type="entry name" value="EamA"/>
    <property type="match status" value="2"/>
</dbReference>
<proteinExistence type="inferred from homology"/>
<feature type="domain" description="EamA" evidence="7">
    <location>
        <begin position="4"/>
        <end position="136"/>
    </location>
</feature>
<gene>
    <name evidence="8" type="ORF">KDX31_09165</name>
</gene>
<dbReference type="EMBL" id="CP073344">
    <property type="protein sequence ID" value="UTW05347.1"/>
    <property type="molecule type" value="Genomic_DNA"/>
</dbReference>
<feature type="transmembrane region" description="Helical" evidence="6">
    <location>
        <begin position="175"/>
        <end position="193"/>
    </location>
</feature>
<evidence type="ECO:0000313" key="8">
    <source>
        <dbReference type="EMBL" id="UTW05347.1"/>
    </source>
</evidence>
<keyword evidence="4 6" id="KW-1133">Transmembrane helix</keyword>
<accession>A0ABY5H0A7</accession>
<evidence type="ECO:0000256" key="6">
    <source>
        <dbReference type="SAM" id="Phobius"/>
    </source>
</evidence>
<keyword evidence="5 6" id="KW-0472">Membrane</keyword>
<evidence type="ECO:0000256" key="1">
    <source>
        <dbReference type="ARBA" id="ARBA00004141"/>
    </source>
</evidence>
<feature type="transmembrane region" description="Helical" evidence="6">
    <location>
        <begin position="146"/>
        <end position="168"/>
    </location>
</feature>
<keyword evidence="3 6" id="KW-0812">Transmembrane</keyword>
<feature type="transmembrane region" description="Helical" evidence="6">
    <location>
        <begin position="268"/>
        <end position="287"/>
    </location>
</feature>
<dbReference type="SUPFAM" id="SSF103481">
    <property type="entry name" value="Multidrug resistance efflux transporter EmrE"/>
    <property type="match status" value="2"/>
</dbReference>
<feature type="transmembrane region" description="Helical" evidence="6">
    <location>
        <begin position="123"/>
        <end position="140"/>
    </location>
</feature>